<sequence length="280" mass="32254">MLLRSEAMNRISGVERNCERCDKPLFAVEHPTGGIFERRTCEDCREWMEQQVQLFNDSQEPGTDVVLESSDGGTIPAHKAVLEFQSDVFRRMFDSNFKESFSNRVNTDMTSDELRCLIQFVYTNNLSDDDLKHNAFTLLDSAETYNLQHLKSFCEDYISKNISMKIFEKIVRTAELYGSVHLRDALMSFVLSENFMLENSLTIITGAFRAMADMNGYDSFSKGYPDLMSRLIDQLFIRERSGEPLDSEEAERITNLIVFSLSSLPPTRWGLHARSRFPRV</sequence>
<accession>A0ACC2D1M5</accession>
<evidence type="ECO:0000313" key="1">
    <source>
        <dbReference type="EMBL" id="KAJ7548122.1"/>
    </source>
</evidence>
<evidence type="ECO:0000313" key="2">
    <source>
        <dbReference type="Proteomes" id="UP001162992"/>
    </source>
</evidence>
<organism evidence="1 2">
    <name type="scientific">Diphasiastrum complanatum</name>
    <name type="common">Issler's clubmoss</name>
    <name type="synonym">Lycopodium complanatum</name>
    <dbReference type="NCBI Taxonomy" id="34168"/>
    <lineage>
        <taxon>Eukaryota</taxon>
        <taxon>Viridiplantae</taxon>
        <taxon>Streptophyta</taxon>
        <taxon>Embryophyta</taxon>
        <taxon>Tracheophyta</taxon>
        <taxon>Lycopodiopsida</taxon>
        <taxon>Lycopodiales</taxon>
        <taxon>Lycopodiaceae</taxon>
        <taxon>Lycopodioideae</taxon>
        <taxon>Diphasiastrum</taxon>
    </lineage>
</organism>
<gene>
    <name evidence="1" type="ORF">O6H91_08G119000</name>
</gene>
<dbReference type="EMBL" id="CM055099">
    <property type="protein sequence ID" value="KAJ7548122.1"/>
    <property type="molecule type" value="Genomic_DNA"/>
</dbReference>
<name>A0ACC2D1M5_DIPCM</name>
<protein>
    <submittedName>
        <fullName evidence="1">Uncharacterized protein</fullName>
    </submittedName>
</protein>
<comment type="caution">
    <text evidence="1">The sequence shown here is derived from an EMBL/GenBank/DDBJ whole genome shotgun (WGS) entry which is preliminary data.</text>
</comment>
<proteinExistence type="predicted"/>
<reference evidence="2" key="1">
    <citation type="journal article" date="2024" name="Proc. Natl. Acad. Sci. U.S.A.">
        <title>Extraordinary preservation of gene collinearity over three hundred million years revealed in homosporous lycophytes.</title>
        <authorList>
            <person name="Li C."/>
            <person name="Wickell D."/>
            <person name="Kuo L.Y."/>
            <person name="Chen X."/>
            <person name="Nie B."/>
            <person name="Liao X."/>
            <person name="Peng D."/>
            <person name="Ji J."/>
            <person name="Jenkins J."/>
            <person name="Williams M."/>
            <person name="Shu S."/>
            <person name="Plott C."/>
            <person name="Barry K."/>
            <person name="Rajasekar S."/>
            <person name="Grimwood J."/>
            <person name="Han X."/>
            <person name="Sun S."/>
            <person name="Hou Z."/>
            <person name="He W."/>
            <person name="Dai G."/>
            <person name="Sun C."/>
            <person name="Schmutz J."/>
            <person name="Leebens-Mack J.H."/>
            <person name="Li F.W."/>
            <person name="Wang L."/>
        </authorList>
    </citation>
    <scope>NUCLEOTIDE SEQUENCE [LARGE SCALE GENOMIC DNA]</scope>
    <source>
        <strain evidence="2">cv. PW_Plant_1</strain>
    </source>
</reference>
<keyword evidence="2" id="KW-1185">Reference proteome</keyword>
<dbReference type="Proteomes" id="UP001162992">
    <property type="component" value="Chromosome 8"/>
</dbReference>